<protein>
    <recommendedName>
        <fullName evidence="2">CxC2-like cysteine cluster KDZ transposase-associated domain-containing protein</fullName>
    </recommendedName>
</protein>
<reference evidence="4" key="1">
    <citation type="submission" date="2014-04" db="EMBL/GenBank/DDBJ databases">
        <title>Evolutionary Origins and Diversification of the Mycorrhizal Mutualists.</title>
        <authorList>
            <consortium name="DOE Joint Genome Institute"/>
            <consortium name="Mycorrhizal Genomics Consortium"/>
            <person name="Kohler A."/>
            <person name="Kuo A."/>
            <person name="Nagy L.G."/>
            <person name="Floudas D."/>
            <person name="Copeland A."/>
            <person name="Barry K.W."/>
            <person name="Cichocki N."/>
            <person name="Veneault-Fourrey C."/>
            <person name="LaButti K."/>
            <person name="Lindquist E.A."/>
            <person name="Lipzen A."/>
            <person name="Lundell T."/>
            <person name="Morin E."/>
            <person name="Murat C."/>
            <person name="Riley R."/>
            <person name="Ohm R."/>
            <person name="Sun H."/>
            <person name="Tunlid A."/>
            <person name="Henrissat B."/>
            <person name="Grigoriev I.V."/>
            <person name="Hibbett D.S."/>
            <person name="Martin F."/>
        </authorList>
    </citation>
    <scope>NUCLEOTIDE SEQUENCE [LARGE SCALE GENOMIC DNA]</scope>
    <source>
        <strain evidence="4">FD-334 SS-4</strain>
    </source>
</reference>
<sequence length="1034" mass="117702">MSAPRSRRNREQVGGSYHDRIPLEHDFKTVQARTASVTSRGTAVDLDISSLPSPWTVGSSWAPEESYEFSLDPDDGWYDEAIEANIEDVMEEYVVPKVKKRRTHVSVRFQCVSVTGNKEHINPPQFRCRDCFLPDLTCQVCCIRRHRLNPFHNIERWGGSHFVKTTLKDIGLVLHLNHGSMRCPMPSACDERLRIVHTTGVHEVALSYCGCNREIARDLQLLRRGLYPASQQKVRTCVTFPLLKLLHLLSLMGKVSTFDMYHSIERLTNNTGMNMPRSRYRPTMRCLNQWRHLKALKRGGRGHDTTGAAGTSDGELALLCPTCPHPGINLPTNWADAPKEKQFLYMSLICMDANFRLKNHLVSNFSADPGLWDGMAYMTSRLPYEEYVLSQADAEDISTCVGFQALAKATTQNTRGLRYTGVSGAMCGRSEMVLPNSIGNLQKGERYANMDYVFASAIKSTKLLLVAISYDIVCQWFVNIFKRMSAWPVELQPRAGLNLRPLIPKFHEPAHLEKLHEQYSFNLAEGVGLSDGECPERVWGSHNPLAGATRTMGPGTRDDMLDDNFGHWNWMKYSSIGVNQQLEAHRGFTKSLPPNVVAGWDLMCVEWDADGFPKSTPNPFKTPETNTSEDEVQDQLDKEEAAALRAAGRIPLHKTSASSFVSMGLELEESRDKVKNWESVRAVYMPGLLQIQTDAGLNPTAIWDSNPNPEDVQLWLPSEIAPSQRHAACVEGLPEIELQLRTAQCDSSLEGLRQALRVKTRMVYFKNKNIRGQREGTRSRSIIDRVHKRAIHFVQKYRAARHAKLRLEGPGSWEKMYRELRNEDIRGFASGKPKKKPPRRGIWEDGHAPPEPKTSEIFDEAEEESDPDLDDPTERGLPPRKKRKKGTGETRKELSWIWQTLPLNLNAEEDDVILRAEWARSRARVRCASEEVMLLREEMRRALKFLKWRALWWEDKQDVRSDMPAELKEGICAYASRQASIQRELATFFKELWKTPLAHVCDLLMGLETTEYSNDEPDNEHENDDSETEDMTDL</sequence>
<feature type="compositionally biased region" description="Acidic residues" evidence="1">
    <location>
        <begin position="857"/>
        <end position="871"/>
    </location>
</feature>
<proteinExistence type="predicted"/>
<accession>A0A0D2LD02</accession>
<dbReference type="AlphaFoldDB" id="A0A0D2LD02"/>
<evidence type="ECO:0000313" key="3">
    <source>
        <dbReference type="EMBL" id="KJA25187.1"/>
    </source>
</evidence>
<evidence type="ECO:0000259" key="2">
    <source>
        <dbReference type="Pfam" id="PF18803"/>
    </source>
</evidence>
<name>A0A0D2LD02_HYPSF</name>
<dbReference type="Proteomes" id="UP000054270">
    <property type="component" value="Unassembled WGS sequence"/>
</dbReference>
<gene>
    <name evidence="3" type="ORF">HYPSUDRAFT_135353</name>
</gene>
<dbReference type="STRING" id="945553.A0A0D2LD02"/>
<dbReference type="Pfam" id="PF18758">
    <property type="entry name" value="KDZ"/>
    <property type="match status" value="1"/>
</dbReference>
<feature type="domain" description="CxC2-like cysteine cluster KDZ transposase-associated" evidence="2">
    <location>
        <begin position="167"/>
        <end position="272"/>
    </location>
</feature>
<dbReference type="EMBL" id="KN817533">
    <property type="protein sequence ID" value="KJA25187.1"/>
    <property type="molecule type" value="Genomic_DNA"/>
</dbReference>
<dbReference type="OrthoDB" id="2682806at2759"/>
<dbReference type="InterPro" id="IPR040521">
    <property type="entry name" value="KDZ"/>
</dbReference>
<dbReference type="Pfam" id="PF18803">
    <property type="entry name" value="CxC2"/>
    <property type="match status" value="1"/>
</dbReference>
<dbReference type="InterPro" id="IPR041457">
    <property type="entry name" value="CxC2_KDZ-assoc"/>
</dbReference>
<evidence type="ECO:0000256" key="1">
    <source>
        <dbReference type="SAM" id="MobiDB-lite"/>
    </source>
</evidence>
<evidence type="ECO:0000313" key="4">
    <source>
        <dbReference type="Proteomes" id="UP000054270"/>
    </source>
</evidence>
<dbReference type="OMA" id="ALEESHW"/>
<feature type="compositionally biased region" description="Basic and acidic residues" evidence="1">
    <location>
        <begin position="841"/>
        <end position="856"/>
    </location>
</feature>
<feature type="region of interest" description="Disordered" evidence="1">
    <location>
        <begin position="828"/>
        <end position="889"/>
    </location>
</feature>
<feature type="compositionally biased region" description="Acidic residues" evidence="1">
    <location>
        <begin position="1013"/>
        <end position="1034"/>
    </location>
</feature>
<organism evidence="3 4">
    <name type="scientific">Hypholoma sublateritium (strain FD-334 SS-4)</name>
    <dbReference type="NCBI Taxonomy" id="945553"/>
    <lineage>
        <taxon>Eukaryota</taxon>
        <taxon>Fungi</taxon>
        <taxon>Dikarya</taxon>
        <taxon>Basidiomycota</taxon>
        <taxon>Agaricomycotina</taxon>
        <taxon>Agaricomycetes</taxon>
        <taxon>Agaricomycetidae</taxon>
        <taxon>Agaricales</taxon>
        <taxon>Agaricineae</taxon>
        <taxon>Strophariaceae</taxon>
        <taxon>Hypholoma</taxon>
    </lineage>
</organism>
<feature type="region of interest" description="Disordered" evidence="1">
    <location>
        <begin position="1011"/>
        <end position="1034"/>
    </location>
</feature>
<keyword evidence="4" id="KW-1185">Reference proteome</keyword>